<dbReference type="OrthoDB" id="10401121at2759"/>
<feature type="compositionally biased region" description="Low complexity" evidence="1">
    <location>
        <begin position="197"/>
        <end position="213"/>
    </location>
</feature>
<reference evidence="2 3" key="1">
    <citation type="journal article" date="2010" name="Nature">
        <title>The Ectocarpus genome and the independent evolution of multicellularity in brown algae.</title>
        <authorList>
            <person name="Cock J.M."/>
            <person name="Sterck L."/>
            <person name="Rouze P."/>
            <person name="Scornet D."/>
            <person name="Allen A.E."/>
            <person name="Amoutzias G."/>
            <person name="Anthouard V."/>
            <person name="Artiguenave F."/>
            <person name="Aury J.M."/>
            <person name="Badger J.H."/>
            <person name="Beszteri B."/>
            <person name="Billiau K."/>
            <person name="Bonnet E."/>
            <person name="Bothwell J.H."/>
            <person name="Bowler C."/>
            <person name="Boyen C."/>
            <person name="Brownlee C."/>
            <person name="Carrano C.J."/>
            <person name="Charrier B."/>
            <person name="Cho G.Y."/>
            <person name="Coelho S.M."/>
            <person name="Collen J."/>
            <person name="Corre E."/>
            <person name="Da Silva C."/>
            <person name="Delage L."/>
            <person name="Delaroque N."/>
            <person name="Dittami S.M."/>
            <person name="Doulbeau S."/>
            <person name="Elias M."/>
            <person name="Farnham G."/>
            <person name="Gachon C.M."/>
            <person name="Gschloessl B."/>
            <person name="Heesch S."/>
            <person name="Jabbari K."/>
            <person name="Jubin C."/>
            <person name="Kawai H."/>
            <person name="Kimura K."/>
            <person name="Kloareg B."/>
            <person name="Kupper F.C."/>
            <person name="Lang D."/>
            <person name="Le Bail A."/>
            <person name="Leblanc C."/>
            <person name="Lerouge P."/>
            <person name="Lohr M."/>
            <person name="Lopez P.J."/>
            <person name="Martens C."/>
            <person name="Maumus F."/>
            <person name="Michel G."/>
            <person name="Miranda-Saavedra D."/>
            <person name="Morales J."/>
            <person name="Moreau H."/>
            <person name="Motomura T."/>
            <person name="Nagasato C."/>
            <person name="Napoli C.A."/>
            <person name="Nelson D.R."/>
            <person name="Nyvall-Collen P."/>
            <person name="Peters A.F."/>
            <person name="Pommier C."/>
            <person name="Potin P."/>
            <person name="Poulain J."/>
            <person name="Quesneville H."/>
            <person name="Read B."/>
            <person name="Rensing S.A."/>
            <person name="Ritter A."/>
            <person name="Rousvoal S."/>
            <person name="Samanta M."/>
            <person name="Samson G."/>
            <person name="Schroeder D.C."/>
            <person name="Segurens B."/>
            <person name="Strittmatter M."/>
            <person name="Tonon T."/>
            <person name="Tregear J.W."/>
            <person name="Valentin K."/>
            <person name="von Dassow P."/>
            <person name="Yamagishi T."/>
            <person name="Van de Peer Y."/>
            <person name="Wincker P."/>
        </authorList>
    </citation>
    <scope>NUCLEOTIDE SEQUENCE [LARGE SCALE GENOMIC DNA]</scope>
    <source>
        <strain evidence="3">Ec32 / CCAP1310/4</strain>
    </source>
</reference>
<evidence type="ECO:0000313" key="3">
    <source>
        <dbReference type="Proteomes" id="UP000002630"/>
    </source>
</evidence>
<evidence type="ECO:0000256" key="1">
    <source>
        <dbReference type="SAM" id="MobiDB-lite"/>
    </source>
</evidence>
<proteinExistence type="predicted"/>
<accession>D7FKP8</accession>
<dbReference type="EMBL" id="FN649736">
    <property type="protein sequence ID" value="CBJ29447.1"/>
    <property type="molecule type" value="Genomic_DNA"/>
</dbReference>
<feature type="compositionally biased region" description="Polar residues" evidence="1">
    <location>
        <begin position="1"/>
        <end position="11"/>
    </location>
</feature>
<dbReference type="AlphaFoldDB" id="D7FKP8"/>
<name>D7FKP8_ECTSI</name>
<feature type="compositionally biased region" description="Basic residues" evidence="1">
    <location>
        <begin position="134"/>
        <end position="152"/>
    </location>
</feature>
<feature type="region of interest" description="Disordered" evidence="1">
    <location>
        <begin position="272"/>
        <end position="317"/>
    </location>
</feature>
<organism evidence="2 3">
    <name type="scientific">Ectocarpus siliculosus</name>
    <name type="common">Brown alga</name>
    <name type="synonym">Conferva siliculosa</name>
    <dbReference type="NCBI Taxonomy" id="2880"/>
    <lineage>
        <taxon>Eukaryota</taxon>
        <taxon>Sar</taxon>
        <taxon>Stramenopiles</taxon>
        <taxon>Ochrophyta</taxon>
        <taxon>PX clade</taxon>
        <taxon>Phaeophyceae</taxon>
        <taxon>Ectocarpales</taxon>
        <taxon>Ectocarpaceae</taxon>
        <taxon>Ectocarpus</taxon>
    </lineage>
</organism>
<dbReference type="EMBL" id="FN648046">
    <property type="protein sequence ID" value="CBJ29447.1"/>
    <property type="molecule type" value="Genomic_DNA"/>
</dbReference>
<dbReference type="Proteomes" id="UP000002630">
    <property type="component" value="Linkage Group LG11"/>
</dbReference>
<feature type="region of interest" description="Disordered" evidence="1">
    <location>
        <begin position="58"/>
        <end position="252"/>
    </location>
</feature>
<dbReference type="InParanoid" id="D7FKP8"/>
<keyword evidence="3" id="KW-1185">Reference proteome</keyword>
<feature type="region of interest" description="Disordered" evidence="1">
    <location>
        <begin position="1"/>
        <end position="39"/>
    </location>
</feature>
<feature type="compositionally biased region" description="Gly residues" evidence="1">
    <location>
        <begin position="303"/>
        <end position="316"/>
    </location>
</feature>
<gene>
    <name evidence="2" type="ORF">Esi_0147_0017</name>
</gene>
<evidence type="ECO:0000313" key="2">
    <source>
        <dbReference type="EMBL" id="CBJ29447.1"/>
    </source>
</evidence>
<feature type="compositionally biased region" description="Basic and acidic residues" evidence="1">
    <location>
        <begin position="13"/>
        <end position="29"/>
    </location>
</feature>
<sequence length="333" mass="34797">MSTTGTLSSYFTKRREVKSSRAGPEELHVDSSSSSGSVRARLEKKLQVKQKTGFAFNFAVDSDADEQRQGGGQEGGDAGERGSFCFNFNPADASAPTCVPESNGAKRRSGDASSLRAAQDFLTVVEKSGAQPSGKKKRTGAGKKKKKKKKKGGKGEAQQSREQKSQDPVGEGPEQDNVVDCPTFSGHCTVGDGGGEATSSAVASLPAAAASDSSPKREHRQRPPGLRPPPGFTLESWKDPAITGEERRRRRFGSGVRNMVAIQRSCDARRGLIPDGEVGEEKLPERQGGGLGRPGCDRARGMVGAGAPGSTTGGGSSVFAFGFDIGISFDGGS</sequence>
<protein>
    <submittedName>
        <fullName evidence="2">Uncharacterized protein</fullName>
    </submittedName>
</protein>